<evidence type="ECO:0000313" key="2">
    <source>
        <dbReference type="EMBL" id="AOM41794.1"/>
    </source>
</evidence>
<reference evidence="3 5" key="2">
    <citation type="journal article" date="2017" name="Nat. Microbiol.">
        <title>Natural product diversity associated with the nematode symbionts Photorhabdus and Xenorhabdus.</title>
        <authorList>
            <person name="Tobias N.J."/>
            <person name="Wolff H."/>
            <person name="Djahanschiri B."/>
            <person name="Grundmann F."/>
            <person name="Kronenwerth M."/>
            <person name="Shi Y.M."/>
            <person name="Simonyi S."/>
            <person name="Grun P."/>
            <person name="Shapiro-Ilan D."/>
            <person name="Pidot S.J."/>
            <person name="Stinear T.P."/>
            <person name="Ebersberger I."/>
            <person name="Bode H.B."/>
        </authorList>
    </citation>
    <scope>NUCLEOTIDE SEQUENCE [LARGE SCALE GENOMIC DNA]</scope>
    <source>
        <strain evidence="3 5">DSM 17903</strain>
    </source>
</reference>
<gene>
    <name evidence="2" type="ORF">A9255_15250</name>
    <name evidence="3" type="ORF">Xhom_00759</name>
</gene>
<dbReference type="OrthoDB" id="6637662at2"/>
<keyword evidence="1" id="KW-0472">Membrane</keyword>
<dbReference type="AlphaFoldDB" id="A0A2G0QEY0"/>
<evidence type="ECO:0000313" key="3">
    <source>
        <dbReference type="EMBL" id="PHM57761.1"/>
    </source>
</evidence>
<dbReference type="RefSeq" id="WP_069317451.1">
    <property type="nucleotide sequence ID" value="NZ_CAWNQJ010000001.1"/>
</dbReference>
<sequence>MLTIPFDLFGFADQMVKEPEYIIFISTFGLFIPFFVFAILQRIPPFRFISNIVLGTLALSLFPNFIVSITFFFLNVSGIHLFFICLIIILSCFFFILFNYQQLANYMENPFSGREPEIIGKKCGNK</sequence>
<keyword evidence="4" id="KW-1185">Reference proteome</keyword>
<evidence type="ECO:0000256" key="1">
    <source>
        <dbReference type="SAM" id="Phobius"/>
    </source>
</evidence>
<dbReference type="Proteomes" id="UP000094600">
    <property type="component" value="Chromosome"/>
</dbReference>
<dbReference type="KEGG" id="xho:A9255_15250"/>
<accession>A0A2G0QEY0</accession>
<protein>
    <submittedName>
        <fullName evidence="3">Uncharacterized protein</fullName>
    </submittedName>
</protein>
<feature type="transmembrane region" description="Helical" evidence="1">
    <location>
        <begin position="79"/>
        <end position="100"/>
    </location>
</feature>
<keyword evidence="1" id="KW-0812">Transmembrane</keyword>
<dbReference type="Proteomes" id="UP000225433">
    <property type="component" value="Unassembled WGS sequence"/>
</dbReference>
<reference evidence="2 4" key="1">
    <citation type="submission" date="2016-06" db="EMBL/GenBank/DDBJ databases">
        <title>Bacterial characters and pathogenicity of Xenorhabdus hominickii from an entomopathogenic nematode, Steinernema monticolum.</title>
        <authorList>
            <person name="Park Y."/>
            <person name="Kim Y."/>
        </authorList>
    </citation>
    <scope>NUCLEOTIDE SEQUENCE [LARGE SCALE GENOMIC DNA]</scope>
    <source>
        <strain evidence="2 4">ANU1</strain>
    </source>
</reference>
<feature type="transmembrane region" description="Helical" evidence="1">
    <location>
        <begin position="21"/>
        <end position="40"/>
    </location>
</feature>
<dbReference type="EMBL" id="NJAI01000001">
    <property type="protein sequence ID" value="PHM57761.1"/>
    <property type="molecule type" value="Genomic_DNA"/>
</dbReference>
<name>A0A2G0QEY0_XENHO</name>
<feature type="transmembrane region" description="Helical" evidence="1">
    <location>
        <begin position="52"/>
        <end position="73"/>
    </location>
</feature>
<keyword evidence="1" id="KW-1133">Transmembrane helix</keyword>
<organism evidence="3 5">
    <name type="scientific">Xenorhabdus hominickii</name>
    <dbReference type="NCBI Taxonomy" id="351679"/>
    <lineage>
        <taxon>Bacteria</taxon>
        <taxon>Pseudomonadati</taxon>
        <taxon>Pseudomonadota</taxon>
        <taxon>Gammaproteobacteria</taxon>
        <taxon>Enterobacterales</taxon>
        <taxon>Morganellaceae</taxon>
        <taxon>Xenorhabdus</taxon>
    </lineage>
</organism>
<dbReference type="EMBL" id="CP016176">
    <property type="protein sequence ID" value="AOM41794.1"/>
    <property type="molecule type" value="Genomic_DNA"/>
</dbReference>
<evidence type="ECO:0000313" key="5">
    <source>
        <dbReference type="Proteomes" id="UP000225433"/>
    </source>
</evidence>
<dbReference type="STRING" id="351679.A9255_15250"/>
<evidence type="ECO:0000313" key="4">
    <source>
        <dbReference type="Proteomes" id="UP000094600"/>
    </source>
</evidence>
<proteinExistence type="predicted"/>